<dbReference type="AlphaFoldDB" id="A0AA36MEP4"/>
<keyword evidence="3" id="KW-1185">Reference proteome</keyword>
<evidence type="ECO:0000256" key="1">
    <source>
        <dbReference type="SAM" id="Phobius"/>
    </source>
</evidence>
<dbReference type="Proteomes" id="UP001176961">
    <property type="component" value="Unassembled WGS sequence"/>
</dbReference>
<sequence>MLQIMELWKEVRKKQGSSEDCVMNALATRLPEFNQDPNSSSNTDTIHLLMKQIMELWKSCREPMAELARIQRRVQRLLGTAESHTDDRQSQVFKYLSYISSTFPKGAADNTHESLVAVDTYFSNSLPETRENENEQVHKYKMRYGRTGTCGRMSALAVRRWSFIHTLYIFFIFVLKYKVN</sequence>
<comment type="caution">
    <text evidence="2">The sequence shown here is derived from an EMBL/GenBank/DDBJ whole genome shotgun (WGS) entry which is preliminary data.</text>
</comment>
<evidence type="ECO:0000313" key="3">
    <source>
        <dbReference type="Proteomes" id="UP001176961"/>
    </source>
</evidence>
<reference evidence="2" key="1">
    <citation type="submission" date="2023-07" db="EMBL/GenBank/DDBJ databases">
        <authorList>
            <consortium name="CYATHOMIX"/>
        </authorList>
    </citation>
    <scope>NUCLEOTIDE SEQUENCE</scope>
    <source>
        <strain evidence="2">N/A</strain>
    </source>
</reference>
<keyword evidence="1" id="KW-0812">Transmembrane</keyword>
<proteinExistence type="predicted"/>
<evidence type="ECO:0000313" key="2">
    <source>
        <dbReference type="EMBL" id="CAJ0607625.1"/>
    </source>
</evidence>
<accession>A0AA36MEP4</accession>
<dbReference type="EMBL" id="CATQJL010000316">
    <property type="protein sequence ID" value="CAJ0607625.1"/>
    <property type="molecule type" value="Genomic_DNA"/>
</dbReference>
<organism evidence="2 3">
    <name type="scientific">Cylicocyclus nassatus</name>
    <name type="common">Nematode worm</name>
    <dbReference type="NCBI Taxonomy" id="53992"/>
    <lineage>
        <taxon>Eukaryota</taxon>
        <taxon>Metazoa</taxon>
        <taxon>Ecdysozoa</taxon>
        <taxon>Nematoda</taxon>
        <taxon>Chromadorea</taxon>
        <taxon>Rhabditida</taxon>
        <taxon>Rhabditina</taxon>
        <taxon>Rhabditomorpha</taxon>
        <taxon>Strongyloidea</taxon>
        <taxon>Strongylidae</taxon>
        <taxon>Cylicocyclus</taxon>
    </lineage>
</organism>
<keyword evidence="1" id="KW-1133">Transmembrane helix</keyword>
<gene>
    <name evidence="2" type="ORF">CYNAS_LOCUS19608</name>
</gene>
<name>A0AA36MEP4_CYLNA</name>
<protein>
    <submittedName>
        <fullName evidence="2">Uncharacterized protein</fullName>
    </submittedName>
</protein>
<keyword evidence="1" id="KW-0472">Membrane</keyword>
<feature type="transmembrane region" description="Helical" evidence="1">
    <location>
        <begin position="161"/>
        <end position="179"/>
    </location>
</feature>